<dbReference type="EMBL" id="CP012700">
    <property type="protein sequence ID" value="ALH79685.1"/>
    <property type="molecule type" value="Genomic_DNA"/>
</dbReference>
<evidence type="ECO:0000313" key="3">
    <source>
        <dbReference type="EMBL" id="ALH79685.1"/>
    </source>
</evidence>
<dbReference type="InterPro" id="IPR036390">
    <property type="entry name" value="WH_DNA-bd_sf"/>
</dbReference>
<dbReference type="Pfam" id="PF03551">
    <property type="entry name" value="PadR"/>
    <property type="match status" value="1"/>
</dbReference>
<evidence type="ECO:0000259" key="2">
    <source>
        <dbReference type="Pfam" id="PF03551"/>
    </source>
</evidence>
<dbReference type="SUPFAM" id="SSF46785">
    <property type="entry name" value="Winged helix' DNA-binding domain"/>
    <property type="match status" value="1"/>
</dbReference>
<dbReference type="KEGG" id="smag:AN936_04700"/>
<dbReference type="PANTHER" id="PTHR43252">
    <property type="entry name" value="TRANSCRIPTIONAL REGULATOR YQJI"/>
    <property type="match status" value="1"/>
</dbReference>
<gene>
    <name evidence="3" type="ORF">AN936_04700</name>
</gene>
<dbReference type="PANTHER" id="PTHR43252:SF7">
    <property type="entry name" value="TRANSCRIPTIONAL REGULATOR YQJI"/>
    <property type="match status" value="1"/>
</dbReference>
<dbReference type="InterPro" id="IPR005149">
    <property type="entry name" value="Tscrpt_reg_PadR_N"/>
</dbReference>
<feature type="compositionally biased region" description="Basic and acidic residues" evidence="1">
    <location>
        <begin position="78"/>
        <end position="88"/>
    </location>
</feature>
<feature type="domain" description="Transcription regulator PadR N-terminal" evidence="2">
    <location>
        <begin position="101"/>
        <end position="170"/>
    </location>
</feature>
<protein>
    <submittedName>
        <fullName evidence="3">PadR family transcriptional regulator</fullName>
    </submittedName>
</protein>
<feature type="region of interest" description="Disordered" evidence="1">
    <location>
        <begin position="68"/>
        <end position="88"/>
    </location>
</feature>
<name>A0A0N9U3T9_SPHMC</name>
<proteinExistence type="predicted"/>
<dbReference type="InterPro" id="IPR036388">
    <property type="entry name" value="WH-like_DNA-bd_sf"/>
</dbReference>
<dbReference type="Proteomes" id="UP000058074">
    <property type="component" value="Chromosome"/>
</dbReference>
<accession>A0A0N9U3T9</accession>
<dbReference type="AlphaFoldDB" id="A0A0N9U3T9"/>
<evidence type="ECO:0000313" key="4">
    <source>
        <dbReference type="Proteomes" id="UP000058074"/>
    </source>
</evidence>
<organism evidence="3 4">
    <name type="scientific">Sphingopyxis macrogoltabida</name>
    <name type="common">Sphingomonas macrogoltabidus</name>
    <dbReference type="NCBI Taxonomy" id="33050"/>
    <lineage>
        <taxon>Bacteria</taxon>
        <taxon>Pseudomonadati</taxon>
        <taxon>Pseudomonadota</taxon>
        <taxon>Alphaproteobacteria</taxon>
        <taxon>Sphingomonadales</taxon>
        <taxon>Sphingomonadaceae</taxon>
        <taxon>Sphingopyxis</taxon>
    </lineage>
</organism>
<dbReference type="Gene3D" id="1.10.10.10">
    <property type="entry name" value="Winged helix-like DNA-binding domain superfamily/Winged helix DNA-binding domain"/>
    <property type="match status" value="1"/>
</dbReference>
<sequence>MSIRPRSQPPLSSMSFARFSKTPLAHLSLRYILEISRITLRKDMMRFYGYMGGGCGKRHAMHRGGRGRGFGHGFGGRHGHDDEGRGGRRRMFDSGELRLVLLKLIAEEPRHGYDLIRQIEELTGGAYAPSPGVIYPTLTLLDDMGQIEAQQSDGAKKLFAITDDGRAELDANARLVDGLIARLAAIGEERQRTDSASVRRAMGNLRQVLVDRLGHRDVDQETLHAVVALIDEAAQKIERL</sequence>
<reference evidence="3 4" key="1">
    <citation type="journal article" date="2015" name="Genome Announc.">
        <title>Complete Genome Sequence of Polypropylene Glycol- and Polyethylene Glycol-Degrading Sphingopyxis macrogoltabida Strain EY-1.</title>
        <authorList>
            <person name="Ohtsubo Y."/>
            <person name="Nagata Y."/>
            <person name="Numata M."/>
            <person name="Tsuchikane K."/>
            <person name="Hosoyama A."/>
            <person name="Yamazoe A."/>
            <person name="Tsuda M."/>
            <person name="Fujita N."/>
            <person name="Kawai F."/>
        </authorList>
    </citation>
    <scope>NUCLEOTIDE SEQUENCE [LARGE SCALE GENOMIC DNA]</scope>
    <source>
        <strain evidence="3 4">EY-1</strain>
    </source>
</reference>
<dbReference type="PATRIC" id="fig|33050.5.peg.971"/>
<evidence type="ECO:0000256" key="1">
    <source>
        <dbReference type="SAM" id="MobiDB-lite"/>
    </source>
</evidence>